<dbReference type="InterPro" id="IPR058739">
    <property type="entry name" value="NicX"/>
</dbReference>
<dbReference type="EMBL" id="BMFA01000001">
    <property type="protein sequence ID" value="GGB34058.1"/>
    <property type="molecule type" value="Genomic_DNA"/>
</dbReference>
<evidence type="ECO:0000256" key="1">
    <source>
        <dbReference type="ARBA" id="ARBA00022723"/>
    </source>
</evidence>
<reference evidence="2" key="1">
    <citation type="journal article" date="2014" name="Int. J. Syst. Evol. Microbiol.">
        <title>Complete genome sequence of Corynebacterium casei LMG S-19264T (=DSM 44701T), isolated from a smear-ripened cheese.</title>
        <authorList>
            <consortium name="US DOE Joint Genome Institute (JGI-PGF)"/>
            <person name="Walter F."/>
            <person name="Albersmeier A."/>
            <person name="Kalinowski J."/>
            <person name="Ruckert C."/>
        </authorList>
    </citation>
    <scope>NUCLEOTIDE SEQUENCE</scope>
    <source>
        <strain evidence="2">CGMCC 1.12426</strain>
    </source>
</reference>
<dbReference type="OrthoDB" id="6918951at2"/>
<protein>
    <recommendedName>
        <fullName evidence="4">Peptidase M29</fullName>
    </recommendedName>
</protein>
<dbReference type="GO" id="GO:0046872">
    <property type="term" value="F:metal ion binding"/>
    <property type="evidence" value="ECO:0007669"/>
    <property type="project" value="UniProtKB-KW"/>
</dbReference>
<organism evidence="2 3">
    <name type="scientific">Roseibium aquae</name>
    <dbReference type="NCBI Taxonomy" id="1323746"/>
    <lineage>
        <taxon>Bacteria</taxon>
        <taxon>Pseudomonadati</taxon>
        <taxon>Pseudomonadota</taxon>
        <taxon>Alphaproteobacteria</taxon>
        <taxon>Hyphomicrobiales</taxon>
        <taxon>Stappiaceae</taxon>
        <taxon>Roseibium</taxon>
    </lineage>
</organism>
<reference evidence="2" key="2">
    <citation type="submission" date="2020-09" db="EMBL/GenBank/DDBJ databases">
        <authorList>
            <person name="Sun Q."/>
            <person name="Zhou Y."/>
        </authorList>
    </citation>
    <scope>NUCLEOTIDE SEQUENCE</scope>
    <source>
        <strain evidence="2">CGMCC 1.12426</strain>
    </source>
</reference>
<dbReference type="AlphaFoldDB" id="A0A916WU21"/>
<evidence type="ECO:0000313" key="2">
    <source>
        <dbReference type="EMBL" id="GGB34058.1"/>
    </source>
</evidence>
<sequence length="348" mass="37247">MLADRIEGKWIDTFETVFALCKVGKGEPVAILSETQSRQLNVHLAELALLRLGASPFHVVLPTPPQRVAVPVRSTGASDAIRGLKPAIAALKSSGLVVDLTVEGMLHAPELPEILSGGARLLMVSNEHPDALERLLPDPALMPKVKAAVKMLRAATLMTVNSAAGTDMTVDLTGAPTAGVWGYCDRPGTVAHWPGGVVVSFPGANTVNGRLVLDAGDINLTFKRYLQDQVILTIENDYVVDIAGQGTDAELVRRYFAAWDDPAAYAVSHVGWGMNPAARYEALSMYDQRETNGTELRAYAGNFLFSTGANEFAKRYTLGHFDLPVGHCTITLDGTTVIEDGNLLGELA</sequence>
<keyword evidence="3" id="KW-1185">Reference proteome</keyword>
<dbReference type="Proteomes" id="UP000605148">
    <property type="component" value="Unassembled WGS sequence"/>
</dbReference>
<gene>
    <name evidence="2" type="ORF">GCM10011316_02700</name>
</gene>
<dbReference type="SUPFAM" id="SSF144052">
    <property type="entry name" value="Thermophilic metalloprotease-like"/>
    <property type="match status" value="1"/>
</dbReference>
<dbReference type="PANTHER" id="PTHR34448:SF1">
    <property type="entry name" value="BLL6088 PROTEIN"/>
    <property type="match status" value="1"/>
</dbReference>
<proteinExistence type="predicted"/>
<keyword evidence="1" id="KW-0479">Metal-binding</keyword>
<dbReference type="RefSeq" id="WP_150493676.1">
    <property type="nucleotide sequence ID" value="NZ_BMFA01000001.1"/>
</dbReference>
<dbReference type="PANTHER" id="PTHR34448">
    <property type="entry name" value="AMINOPEPTIDASE"/>
    <property type="match status" value="1"/>
</dbReference>
<comment type="caution">
    <text evidence="2">The sequence shown here is derived from an EMBL/GenBank/DDBJ whole genome shotgun (WGS) entry which is preliminary data.</text>
</comment>
<evidence type="ECO:0000313" key="3">
    <source>
        <dbReference type="Proteomes" id="UP000605148"/>
    </source>
</evidence>
<evidence type="ECO:0008006" key="4">
    <source>
        <dbReference type="Google" id="ProtNLM"/>
    </source>
</evidence>
<dbReference type="InterPro" id="IPR052170">
    <property type="entry name" value="M29_Exopeptidase"/>
</dbReference>
<accession>A0A916WU21</accession>
<dbReference type="Pfam" id="PF26233">
    <property type="entry name" value="NicX"/>
    <property type="match status" value="1"/>
</dbReference>
<name>A0A916WU21_9HYPH</name>